<keyword evidence="3" id="KW-0963">Cytoplasm</keyword>
<dbReference type="AlphaFoldDB" id="A0A0W8FTF8"/>
<evidence type="ECO:0000259" key="10">
    <source>
        <dbReference type="PROSITE" id="PS51898"/>
    </source>
</evidence>
<dbReference type="InterPro" id="IPR013762">
    <property type="entry name" value="Integrase-like_cat_sf"/>
</dbReference>
<dbReference type="InterPro" id="IPR023009">
    <property type="entry name" value="Tyrosine_recombinase_XerC/XerD"/>
</dbReference>
<dbReference type="HAMAP" id="MF_01808">
    <property type="entry name" value="Recomb_XerC_XerD"/>
    <property type="match status" value="1"/>
</dbReference>
<keyword evidence="9" id="KW-0131">Cell cycle</keyword>
<dbReference type="Gene3D" id="1.10.443.10">
    <property type="entry name" value="Intergrase catalytic core"/>
    <property type="match status" value="1"/>
</dbReference>
<evidence type="ECO:0000256" key="7">
    <source>
        <dbReference type="ARBA" id="ARBA00023125"/>
    </source>
</evidence>
<dbReference type="InterPro" id="IPR004107">
    <property type="entry name" value="Integrase_SAM-like_N"/>
</dbReference>
<sequence>MGNIIQDFQIYLEVERNVSAHTRIAYIADIQDFASFLQNNNIIKNRDEIINVEPETIRAYLSYLYRQKVKKVTVNRKVSSLRAFYKYGLRAGRIQANPAEMIQTLKTEKYMPTFLSVDEMFDLLGAKNENSALGLRNRAMLEVFYSSGLRLSELAGLDLADIDFSQKLLKVRGKGRKERIVPIGDPAIKAVREYLEKIGEIRKDTKRDVLKRPLFLNSRGERITTRSIARIVNEVTSKSGIGRKISPHALRHSFATHLLNAGADLRSIQELLGHESLSTTQKYTAVNINRMMEVYDKAHPRNRK</sequence>
<comment type="similarity">
    <text evidence="2">Belongs to the 'phage' integrase family. XerC subfamily.</text>
</comment>
<dbReference type="NCBIfam" id="TIGR02224">
    <property type="entry name" value="recomb_XerC"/>
    <property type="match status" value="1"/>
</dbReference>
<feature type="domain" description="Tyr recombinase" evidence="10">
    <location>
        <begin position="110"/>
        <end position="296"/>
    </location>
</feature>
<evidence type="ECO:0000313" key="12">
    <source>
        <dbReference type="EMBL" id="KUG24207.1"/>
    </source>
</evidence>
<organism evidence="12">
    <name type="scientific">hydrocarbon metagenome</name>
    <dbReference type="NCBI Taxonomy" id="938273"/>
    <lineage>
        <taxon>unclassified sequences</taxon>
        <taxon>metagenomes</taxon>
        <taxon>ecological metagenomes</taxon>
    </lineage>
</organism>
<dbReference type="CDD" id="cd00798">
    <property type="entry name" value="INT_XerDC_C"/>
    <property type="match status" value="1"/>
</dbReference>
<evidence type="ECO:0000259" key="11">
    <source>
        <dbReference type="PROSITE" id="PS51900"/>
    </source>
</evidence>
<comment type="caution">
    <text evidence="12">The sequence shown here is derived from an EMBL/GenBank/DDBJ whole genome shotgun (WGS) entry which is preliminary data.</text>
</comment>
<keyword evidence="8" id="KW-0233">DNA recombination</keyword>
<keyword evidence="6" id="KW-0229">DNA integration</keyword>
<dbReference type="GO" id="GO:0007059">
    <property type="term" value="P:chromosome segregation"/>
    <property type="evidence" value="ECO:0007669"/>
    <property type="project" value="UniProtKB-KW"/>
</dbReference>
<evidence type="ECO:0000256" key="6">
    <source>
        <dbReference type="ARBA" id="ARBA00022908"/>
    </source>
</evidence>
<dbReference type="GO" id="GO:0003677">
    <property type="term" value="F:DNA binding"/>
    <property type="evidence" value="ECO:0007669"/>
    <property type="project" value="UniProtKB-KW"/>
</dbReference>
<dbReference type="PROSITE" id="PS51898">
    <property type="entry name" value="TYR_RECOMBINASE"/>
    <property type="match status" value="1"/>
</dbReference>
<dbReference type="NCBIfam" id="NF040815">
    <property type="entry name" value="recomb_XerA_Arch"/>
    <property type="match status" value="1"/>
</dbReference>
<accession>A0A0W8FTF8</accession>
<dbReference type="Pfam" id="PF02899">
    <property type="entry name" value="Phage_int_SAM_1"/>
    <property type="match status" value="1"/>
</dbReference>
<comment type="subcellular location">
    <subcellularLocation>
        <location evidence="1">Cytoplasm</location>
    </subcellularLocation>
</comment>
<evidence type="ECO:0000256" key="5">
    <source>
        <dbReference type="ARBA" id="ARBA00022829"/>
    </source>
</evidence>
<dbReference type="PANTHER" id="PTHR30349">
    <property type="entry name" value="PHAGE INTEGRASE-RELATED"/>
    <property type="match status" value="1"/>
</dbReference>
<feature type="domain" description="Core-binding (CB)" evidence="11">
    <location>
        <begin position="1"/>
        <end position="89"/>
    </location>
</feature>
<dbReference type="NCBIfam" id="NF001399">
    <property type="entry name" value="PRK00283.1"/>
    <property type="match status" value="1"/>
</dbReference>
<dbReference type="InterPro" id="IPR044068">
    <property type="entry name" value="CB"/>
</dbReference>
<dbReference type="InterPro" id="IPR010998">
    <property type="entry name" value="Integrase_recombinase_N"/>
</dbReference>
<evidence type="ECO:0000256" key="2">
    <source>
        <dbReference type="ARBA" id="ARBA00006657"/>
    </source>
</evidence>
<dbReference type="InterPro" id="IPR011931">
    <property type="entry name" value="Recomb_XerC"/>
</dbReference>
<dbReference type="InterPro" id="IPR050090">
    <property type="entry name" value="Tyrosine_recombinase_XerCD"/>
</dbReference>
<dbReference type="Pfam" id="PF00589">
    <property type="entry name" value="Phage_integrase"/>
    <property type="match status" value="1"/>
</dbReference>
<dbReference type="GO" id="GO:0006310">
    <property type="term" value="P:DNA recombination"/>
    <property type="evidence" value="ECO:0007669"/>
    <property type="project" value="UniProtKB-KW"/>
</dbReference>
<dbReference type="Gene3D" id="1.10.150.130">
    <property type="match status" value="1"/>
</dbReference>
<dbReference type="PANTHER" id="PTHR30349:SF77">
    <property type="entry name" value="TYROSINE RECOMBINASE XERC"/>
    <property type="match status" value="1"/>
</dbReference>
<dbReference type="InterPro" id="IPR011010">
    <property type="entry name" value="DNA_brk_join_enz"/>
</dbReference>
<evidence type="ECO:0000256" key="9">
    <source>
        <dbReference type="ARBA" id="ARBA00023306"/>
    </source>
</evidence>
<dbReference type="GO" id="GO:0015074">
    <property type="term" value="P:DNA integration"/>
    <property type="evidence" value="ECO:0007669"/>
    <property type="project" value="UniProtKB-KW"/>
</dbReference>
<name>A0A0W8FTF8_9ZZZZ</name>
<keyword evidence="5" id="KW-0159">Chromosome partition</keyword>
<evidence type="ECO:0000256" key="3">
    <source>
        <dbReference type="ARBA" id="ARBA00022490"/>
    </source>
</evidence>
<evidence type="ECO:0000256" key="4">
    <source>
        <dbReference type="ARBA" id="ARBA00022618"/>
    </source>
</evidence>
<protein>
    <submittedName>
        <fullName evidence="12">Tyrosine recombinase xerc</fullName>
    </submittedName>
</protein>
<evidence type="ECO:0000256" key="1">
    <source>
        <dbReference type="ARBA" id="ARBA00004496"/>
    </source>
</evidence>
<dbReference type="InterPro" id="IPR002104">
    <property type="entry name" value="Integrase_catalytic"/>
</dbReference>
<evidence type="ECO:0000256" key="8">
    <source>
        <dbReference type="ARBA" id="ARBA00023172"/>
    </source>
</evidence>
<gene>
    <name evidence="12" type="ORF">ASZ90_006004</name>
</gene>
<keyword evidence="7" id="KW-0238">DNA-binding</keyword>
<reference evidence="12" key="1">
    <citation type="journal article" date="2015" name="Proc. Natl. Acad. Sci. U.S.A.">
        <title>Networks of energetic and metabolic interactions define dynamics in microbial communities.</title>
        <authorList>
            <person name="Embree M."/>
            <person name="Liu J.K."/>
            <person name="Al-Bassam M.M."/>
            <person name="Zengler K."/>
        </authorList>
    </citation>
    <scope>NUCLEOTIDE SEQUENCE</scope>
</reference>
<dbReference type="EMBL" id="LNQE01000857">
    <property type="protein sequence ID" value="KUG24207.1"/>
    <property type="molecule type" value="Genomic_DNA"/>
</dbReference>
<dbReference type="GO" id="GO:0005737">
    <property type="term" value="C:cytoplasm"/>
    <property type="evidence" value="ECO:0007669"/>
    <property type="project" value="UniProtKB-SubCell"/>
</dbReference>
<proteinExistence type="inferred from homology"/>
<dbReference type="PROSITE" id="PS51900">
    <property type="entry name" value="CB"/>
    <property type="match status" value="1"/>
</dbReference>
<dbReference type="SUPFAM" id="SSF56349">
    <property type="entry name" value="DNA breaking-rejoining enzymes"/>
    <property type="match status" value="1"/>
</dbReference>
<keyword evidence="4" id="KW-0132">Cell division</keyword>
<dbReference type="GO" id="GO:0051301">
    <property type="term" value="P:cell division"/>
    <property type="evidence" value="ECO:0007669"/>
    <property type="project" value="UniProtKB-KW"/>
</dbReference>